<proteinExistence type="predicted"/>
<keyword evidence="2" id="KW-1185">Reference proteome</keyword>
<evidence type="ECO:0000313" key="1">
    <source>
        <dbReference type="EMBL" id="TQL76353.1"/>
    </source>
</evidence>
<sequence>MQRGRLAQALRDAVTAVPGVSRLVGSGVVEVAAQFPGGKVPGVDMGGDAPAVYIAVSRLPVAPVAEAALSAAEQAMSAAGDDRRVRIVVADLDVDSLPEQE</sequence>
<dbReference type="EMBL" id="VFOW01000001">
    <property type="protein sequence ID" value="TQL76353.1"/>
    <property type="molecule type" value="Genomic_DNA"/>
</dbReference>
<comment type="caution">
    <text evidence="1">The sequence shown here is derived from an EMBL/GenBank/DDBJ whole genome shotgun (WGS) entry which is preliminary data.</text>
</comment>
<protein>
    <submittedName>
        <fullName evidence="1">Uncharacterized protein</fullName>
    </submittedName>
</protein>
<evidence type="ECO:0000313" key="2">
    <source>
        <dbReference type="Proteomes" id="UP000317043"/>
    </source>
</evidence>
<dbReference type="Proteomes" id="UP000317043">
    <property type="component" value="Unassembled WGS sequence"/>
</dbReference>
<dbReference type="AlphaFoldDB" id="A0A543AUT9"/>
<dbReference type="InParanoid" id="A0A543AUT9"/>
<accession>A0A543AUT9</accession>
<organism evidence="1 2">
    <name type="scientific">Stackebrandtia endophytica</name>
    <dbReference type="NCBI Taxonomy" id="1496996"/>
    <lineage>
        <taxon>Bacteria</taxon>
        <taxon>Bacillati</taxon>
        <taxon>Actinomycetota</taxon>
        <taxon>Actinomycetes</taxon>
        <taxon>Glycomycetales</taxon>
        <taxon>Glycomycetaceae</taxon>
        <taxon>Stackebrandtia</taxon>
    </lineage>
</organism>
<name>A0A543AUT9_9ACTN</name>
<gene>
    <name evidence="1" type="ORF">FB566_1880</name>
</gene>
<reference evidence="1 2" key="1">
    <citation type="submission" date="2019-06" db="EMBL/GenBank/DDBJ databases">
        <title>Sequencing the genomes of 1000 actinobacteria strains.</title>
        <authorList>
            <person name="Klenk H.-P."/>
        </authorList>
    </citation>
    <scope>NUCLEOTIDE SEQUENCE [LARGE SCALE GENOMIC DNA]</scope>
    <source>
        <strain evidence="1 2">DSM 45928</strain>
    </source>
</reference>